<dbReference type="AlphaFoldDB" id="A0A8S4NDQ9"/>
<sequence>MVIGRYRSSRIRIIFVGLTLFAMINYTYRYNKELTAKWDISDMTSKMESLDMTPKLNISDTTSNRDISQITSRYQQESKSKRNCTKYTKELQEKRWTAHSITVQFGRDCEDFVEQSKIEHPVQWFARDCDYELEDKDVTILLHSGISKLKVLLKTLKHWRGPASVALWGSEADCQTMLRALGDSLGARSNVGIHLVLMKDKNLYYPTNYVRNTAFFGSFSSHVWMVDVDFVPMPGCYPLIKHAISNTQHFPRTAKLALVVPAFEYDEIPKLVPFPANKADATKLYREHYIYRFSGKRCGNCHIATDYEKWMETSTPYEVEFGWPYEPYVVIASDRMPLYDERLLARHLNKVMFNIEIFAKRYKFFVLPDVFLVHELHPRVHTDDHNMRCMDRIGMFIKDHLLTEHKTWIRRFYEDIKVPHKYLLSQPNDGTE</sequence>
<evidence type="ECO:0000256" key="1">
    <source>
        <dbReference type="ARBA" id="ARBA00004606"/>
    </source>
</evidence>
<dbReference type="GO" id="GO:0015020">
    <property type="term" value="F:glucuronosyltransferase activity"/>
    <property type="evidence" value="ECO:0007669"/>
    <property type="project" value="TreeGrafter"/>
</dbReference>
<evidence type="ECO:0000256" key="5">
    <source>
        <dbReference type="ARBA" id="ARBA00023136"/>
    </source>
</evidence>
<comment type="subcellular location">
    <subcellularLocation>
        <location evidence="1">Membrane</location>
        <topology evidence="1">Single-pass type II membrane protein</topology>
    </subcellularLocation>
</comment>
<dbReference type="InterPro" id="IPR051292">
    <property type="entry name" value="Xyl/GlcA_transferase"/>
</dbReference>
<dbReference type="GO" id="GO:0042285">
    <property type="term" value="F:xylosyltransferase activity"/>
    <property type="evidence" value="ECO:0007669"/>
    <property type="project" value="TreeGrafter"/>
</dbReference>
<gene>
    <name evidence="8" type="ORF">OFUS_LOCUS5660</name>
</gene>
<dbReference type="PANTHER" id="PTHR12270">
    <property type="entry name" value="GLYCOSYLTRANSFERASE-RELATED"/>
    <property type="match status" value="1"/>
</dbReference>
<feature type="transmembrane region" description="Helical" evidence="7">
    <location>
        <begin position="12"/>
        <end position="28"/>
    </location>
</feature>
<accession>A0A8S4NDQ9</accession>
<proteinExistence type="predicted"/>
<dbReference type="GO" id="GO:0035269">
    <property type="term" value="P:protein O-linked glycosylation via mannose"/>
    <property type="evidence" value="ECO:0007669"/>
    <property type="project" value="TreeGrafter"/>
</dbReference>
<evidence type="ECO:0000256" key="7">
    <source>
        <dbReference type="SAM" id="Phobius"/>
    </source>
</evidence>
<organism evidence="8 9">
    <name type="scientific">Owenia fusiformis</name>
    <name type="common">Polychaete worm</name>
    <dbReference type="NCBI Taxonomy" id="6347"/>
    <lineage>
        <taxon>Eukaryota</taxon>
        <taxon>Metazoa</taxon>
        <taxon>Spiralia</taxon>
        <taxon>Lophotrochozoa</taxon>
        <taxon>Annelida</taxon>
        <taxon>Polychaeta</taxon>
        <taxon>Sedentaria</taxon>
        <taxon>Canalipalpata</taxon>
        <taxon>Sabellida</taxon>
        <taxon>Oweniida</taxon>
        <taxon>Oweniidae</taxon>
        <taxon>Owenia</taxon>
    </lineage>
</organism>
<reference evidence="8" key="1">
    <citation type="submission" date="2022-03" db="EMBL/GenBank/DDBJ databases">
        <authorList>
            <person name="Martin C."/>
        </authorList>
    </citation>
    <scope>NUCLEOTIDE SEQUENCE</scope>
</reference>
<keyword evidence="4 7" id="KW-1133">Transmembrane helix</keyword>
<name>A0A8S4NDQ9_OWEFU</name>
<protein>
    <submittedName>
        <fullName evidence="8">Uncharacterized protein</fullName>
    </submittedName>
</protein>
<dbReference type="PANTHER" id="PTHR12270:SF52">
    <property type="entry name" value="GLYCOSYLTRANSFERASE-LIKE PROTEIN GNT13-RELATED"/>
    <property type="match status" value="1"/>
</dbReference>
<keyword evidence="3" id="KW-0735">Signal-anchor</keyword>
<evidence type="ECO:0000313" key="9">
    <source>
        <dbReference type="Proteomes" id="UP000749559"/>
    </source>
</evidence>
<keyword evidence="6" id="KW-0325">Glycoprotein</keyword>
<keyword evidence="9" id="KW-1185">Reference proteome</keyword>
<dbReference type="Pfam" id="PF13896">
    <property type="entry name" value="Glyco_transf_49"/>
    <property type="match status" value="1"/>
</dbReference>
<evidence type="ECO:0000256" key="4">
    <source>
        <dbReference type="ARBA" id="ARBA00022989"/>
    </source>
</evidence>
<dbReference type="EMBL" id="CAIIXF020000003">
    <property type="protein sequence ID" value="CAH1778798.1"/>
    <property type="molecule type" value="Genomic_DNA"/>
</dbReference>
<keyword evidence="5 7" id="KW-0472">Membrane</keyword>
<dbReference type="Proteomes" id="UP000749559">
    <property type="component" value="Unassembled WGS sequence"/>
</dbReference>
<evidence type="ECO:0000313" key="8">
    <source>
        <dbReference type="EMBL" id="CAH1778798.1"/>
    </source>
</evidence>
<dbReference type="OrthoDB" id="9974378at2759"/>
<keyword evidence="2 7" id="KW-0812">Transmembrane</keyword>
<evidence type="ECO:0000256" key="2">
    <source>
        <dbReference type="ARBA" id="ARBA00022692"/>
    </source>
</evidence>
<evidence type="ECO:0000256" key="6">
    <source>
        <dbReference type="ARBA" id="ARBA00023180"/>
    </source>
</evidence>
<comment type="caution">
    <text evidence="8">The sequence shown here is derived from an EMBL/GenBank/DDBJ whole genome shotgun (WGS) entry which is preliminary data.</text>
</comment>
<evidence type="ECO:0000256" key="3">
    <source>
        <dbReference type="ARBA" id="ARBA00022968"/>
    </source>
</evidence>
<dbReference type="GO" id="GO:0016020">
    <property type="term" value="C:membrane"/>
    <property type="evidence" value="ECO:0007669"/>
    <property type="project" value="UniProtKB-SubCell"/>
</dbReference>